<feature type="compositionally biased region" description="Basic and acidic residues" evidence="5">
    <location>
        <begin position="244"/>
        <end position="261"/>
    </location>
</feature>
<evidence type="ECO:0000256" key="2">
    <source>
        <dbReference type="ARBA" id="ARBA00013194"/>
    </source>
</evidence>
<dbReference type="Gene3D" id="2.60.120.340">
    <property type="entry name" value="Nucleoplasmin core domain"/>
    <property type="match status" value="1"/>
</dbReference>
<accession>A0AAV1RT15</accession>
<sequence length="470" mass="53616">MRRIMEEGSTVHKREWILFPMVGNSSPVFLCSLFPGKVETSQLHFEFDETVEVVFSIISPASVHLTSYYLGGCSGQQFHLDDDTYPFVGLLLESYGEDIADTEIEQSANGSDEDEYEGSFINDDVDLGIMSPSTIYSSEVEEVFDKKKCENGKGSHKHLRKKFQFSESEDEDKLPISFLQEKESAVKSVVQDVSNRALGQQKCMRSEVEADKLSLDLLVTKEDQKTTNDKNVEKLKKKRKKCAKEKQNLDADSHSSYEHKAQPNQAEAKNNLEDKVQEEAQVDKTRQDILLAKNENQKQVNDESVLWAVLPWNSNLPPTQMDPESVTKPKRKRKHANKKLLDAIKEYEGKQDDFKTYSCDHELCLQDGYEKGAKPKLNRKGWVDKKILDTDICSHNNSIKEEEGKQDVYKPDRGIKSEGTELYVSTEYLYVEPSDSGDGICDRQRYGEAWWSSAAVWIFAMLRAIKVVDD</sequence>
<gene>
    <name evidence="7" type="ORF">DCAF_LOCUS14900</name>
</gene>
<dbReference type="Proteomes" id="UP001314170">
    <property type="component" value="Unassembled WGS sequence"/>
</dbReference>
<dbReference type="PANTHER" id="PTHR43811:SF48">
    <property type="entry name" value="PEPTIDYL-PROLYL CIS-TRANS ISOMERASE FKBP43"/>
    <property type="match status" value="1"/>
</dbReference>
<comment type="caution">
    <text evidence="7">The sequence shown here is derived from an EMBL/GenBank/DDBJ whole genome shotgun (WGS) entry which is preliminary data.</text>
</comment>
<evidence type="ECO:0000256" key="5">
    <source>
        <dbReference type="SAM" id="MobiDB-lite"/>
    </source>
</evidence>
<dbReference type="EMBL" id="CAWUPB010001158">
    <property type="protein sequence ID" value="CAK7339824.1"/>
    <property type="molecule type" value="Genomic_DNA"/>
</dbReference>
<evidence type="ECO:0000256" key="1">
    <source>
        <dbReference type="ARBA" id="ARBA00000971"/>
    </source>
</evidence>
<protein>
    <recommendedName>
        <fullName evidence="2">peptidylprolyl isomerase</fullName>
        <ecNumber evidence="2">5.2.1.8</ecNumber>
    </recommendedName>
</protein>
<dbReference type="GO" id="GO:0003755">
    <property type="term" value="F:peptidyl-prolyl cis-trans isomerase activity"/>
    <property type="evidence" value="ECO:0007669"/>
    <property type="project" value="UniProtKB-KW"/>
</dbReference>
<keyword evidence="8" id="KW-1185">Reference proteome</keyword>
<dbReference type="EC" id="5.2.1.8" evidence="2"/>
<comment type="catalytic activity">
    <reaction evidence="1">
        <text>[protein]-peptidylproline (omega=180) = [protein]-peptidylproline (omega=0)</text>
        <dbReference type="Rhea" id="RHEA:16237"/>
        <dbReference type="Rhea" id="RHEA-COMP:10747"/>
        <dbReference type="Rhea" id="RHEA-COMP:10748"/>
        <dbReference type="ChEBI" id="CHEBI:83833"/>
        <dbReference type="ChEBI" id="CHEBI:83834"/>
        <dbReference type="EC" id="5.2.1.8"/>
    </reaction>
</comment>
<evidence type="ECO:0000256" key="4">
    <source>
        <dbReference type="ARBA" id="ARBA00023235"/>
    </source>
</evidence>
<dbReference type="PANTHER" id="PTHR43811">
    <property type="entry name" value="FKBP-TYPE PEPTIDYL-PROLYL CIS-TRANS ISOMERASE FKPA"/>
    <property type="match status" value="1"/>
</dbReference>
<evidence type="ECO:0000313" key="8">
    <source>
        <dbReference type="Proteomes" id="UP001314170"/>
    </source>
</evidence>
<dbReference type="Pfam" id="PF17800">
    <property type="entry name" value="NPL"/>
    <property type="match status" value="1"/>
</dbReference>
<keyword evidence="3" id="KW-0697">Rotamase</keyword>
<organism evidence="7 8">
    <name type="scientific">Dovyalis caffra</name>
    <dbReference type="NCBI Taxonomy" id="77055"/>
    <lineage>
        <taxon>Eukaryota</taxon>
        <taxon>Viridiplantae</taxon>
        <taxon>Streptophyta</taxon>
        <taxon>Embryophyta</taxon>
        <taxon>Tracheophyta</taxon>
        <taxon>Spermatophyta</taxon>
        <taxon>Magnoliopsida</taxon>
        <taxon>eudicotyledons</taxon>
        <taxon>Gunneridae</taxon>
        <taxon>Pentapetalae</taxon>
        <taxon>rosids</taxon>
        <taxon>fabids</taxon>
        <taxon>Malpighiales</taxon>
        <taxon>Salicaceae</taxon>
        <taxon>Flacourtieae</taxon>
        <taxon>Dovyalis</taxon>
    </lineage>
</organism>
<evidence type="ECO:0000256" key="3">
    <source>
        <dbReference type="ARBA" id="ARBA00023110"/>
    </source>
</evidence>
<evidence type="ECO:0000259" key="6">
    <source>
        <dbReference type="Pfam" id="PF17800"/>
    </source>
</evidence>
<dbReference type="AlphaFoldDB" id="A0AAV1RT15"/>
<evidence type="ECO:0000313" key="7">
    <source>
        <dbReference type="EMBL" id="CAK7339824.1"/>
    </source>
</evidence>
<feature type="region of interest" description="Disordered" evidence="5">
    <location>
        <begin position="228"/>
        <end position="270"/>
    </location>
</feature>
<reference evidence="7 8" key="1">
    <citation type="submission" date="2024-01" db="EMBL/GenBank/DDBJ databases">
        <authorList>
            <person name="Waweru B."/>
        </authorList>
    </citation>
    <scope>NUCLEOTIDE SEQUENCE [LARGE SCALE GENOMIC DNA]</scope>
</reference>
<name>A0AAV1RT15_9ROSI</name>
<keyword evidence="4" id="KW-0413">Isomerase</keyword>
<proteinExistence type="predicted"/>
<dbReference type="InterPro" id="IPR041232">
    <property type="entry name" value="NPL"/>
</dbReference>
<feature type="domain" description="Nucleoplasmin-like" evidence="6">
    <location>
        <begin position="25"/>
        <end position="69"/>
    </location>
</feature>